<dbReference type="SUPFAM" id="SSF57850">
    <property type="entry name" value="RING/U-box"/>
    <property type="match status" value="1"/>
</dbReference>
<evidence type="ECO:0000256" key="8">
    <source>
        <dbReference type="SAM" id="MobiDB-lite"/>
    </source>
</evidence>
<evidence type="ECO:0000256" key="2">
    <source>
        <dbReference type="ARBA" id="ARBA00022664"/>
    </source>
</evidence>
<dbReference type="PANTHER" id="PTHR15439">
    <property type="entry name" value="RETINOBLASTOMA-BINDING PROTEIN 6"/>
    <property type="match status" value="1"/>
</dbReference>
<dbReference type="Gene3D" id="3.30.40.10">
    <property type="entry name" value="Zinc/RING finger domain, C3HC4 (zinc finger)"/>
    <property type="match status" value="1"/>
</dbReference>
<dbReference type="FunFam" id="4.10.60.10:FF:000005">
    <property type="entry name" value="E3 ubiquitin-protein ligase RBBP6"/>
    <property type="match status" value="1"/>
</dbReference>
<dbReference type="InterPro" id="IPR014891">
    <property type="entry name" value="DWNN_domain"/>
</dbReference>
<dbReference type="GO" id="GO:0061630">
    <property type="term" value="F:ubiquitin protein ligase activity"/>
    <property type="evidence" value="ECO:0007669"/>
    <property type="project" value="InterPro"/>
</dbReference>
<evidence type="ECO:0008006" key="13">
    <source>
        <dbReference type="Google" id="ProtNLM"/>
    </source>
</evidence>
<evidence type="ECO:0000313" key="11">
    <source>
        <dbReference type="EMBL" id="TIB09058.1"/>
    </source>
</evidence>
<dbReference type="PROSITE" id="PS50158">
    <property type="entry name" value="ZF_CCHC"/>
    <property type="match status" value="1"/>
</dbReference>
<accession>A0A4T0HWZ1</accession>
<dbReference type="GO" id="GO:0006511">
    <property type="term" value="P:ubiquitin-dependent protein catabolic process"/>
    <property type="evidence" value="ECO:0007669"/>
    <property type="project" value="TreeGrafter"/>
</dbReference>
<keyword evidence="3" id="KW-0479">Metal-binding</keyword>
<evidence type="ECO:0000256" key="3">
    <source>
        <dbReference type="ARBA" id="ARBA00022723"/>
    </source>
</evidence>
<sequence length="550" mass="61999">MGSIYYKFKSSKITSRVNIDGTSLSVFDLKREILLSNRMAINKGNDFDLILLRDTPGQEEYHDDNEMIPRSTSVLVKRSPPKIPNRGSAAKYTADAPVMADSNSSQPKPPLPGLGSMSKRFDGKDENKSQQLLNQSSESGQQESEQDAISAMFKASEQQWEETQQHMSMATPVYTNMRPQVRKPIPQPTATGDSAPSTSQPQPQSQPQESSMSNAMPTPPGYVCYRCGEKGHWIQDCPTNGDPNYENKPRFKRTTGIPKSFLKTVDPSTAALMTNNGTNNSQGVMITPDGSHVIATPDIATWEKSRSIKSSKLTVNDIRDSEPKLQELKCGLSGKLLNNPVTLPCCNLSFSDDYINHYLIENDLFCPNCHSNVGSLENLKSDLELKQKVIEYINEELRLDKLKRDENNKDGDSNNQTDSSDDTQKDHFQQADRRSLFHDDIIKVNKIIHDCQFAIMAIFEALKNNELDDKTKYKFQTQLVQINQIMNLQQGQVMMMMNGMDPKVFGMPLLPQINQKEQQDINQTKITEPSTGQKRQNDDDNYNNERPSKR</sequence>
<dbReference type="SMART" id="SM00343">
    <property type="entry name" value="ZnF_C2HC"/>
    <property type="match status" value="1"/>
</dbReference>
<feature type="region of interest" description="Disordered" evidence="8">
    <location>
        <begin position="518"/>
        <end position="550"/>
    </location>
</feature>
<dbReference type="InterPro" id="IPR033489">
    <property type="entry name" value="RBBP6"/>
</dbReference>
<dbReference type="Gene3D" id="4.10.60.10">
    <property type="entry name" value="Zinc finger, CCHC-type"/>
    <property type="match status" value="1"/>
</dbReference>
<evidence type="ECO:0000313" key="12">
    <source>
        <dbReference type="Proteomes" id="UP000306954"/>
    </source>
</evidence>
<dbReference type="SMART" id="SM01180">
    <property type="entry name" value="DWNN"/>
    <property type="match status" value="1"/>
</dbReference>
<reference evidence="11 12" key="1">
    <citation type="submission" date="2019-03" db="EMBL/GenBank/DDBJ databases">
        <title>Sequencing 23 genomes of Wallemia ichthyophaga.</title>
        <authorList>
            <person name="Gostincar C."/>
        </authorList>
    </citation>
    <scope>NUCLEOTIDE SEQUENCE [LARGE SCALE GENOMIC DNA]</scope>
    <source>
        <strain evidence="11 12">EXF-8621</strain>
    </source>
</reference>
<evidence type="ECO:0000256" key="4">
    <source>
        <dbReference type="ARBA" id="ARBA00022771"/>
    </source>
</evidence>
<feature type="compositionally biased region" description="Basic and acidic residues" evidence="8">
    <location>
        <begin position="119"/>
        <end position="128"/>
    </location>
</feature>
<keyword evidence="2" id="KW-0507">mRNA processing</keyword>
<protein>
    <recommendedName>
        <fullName evidence="13">Protein MPE1</fullName>
    </recommendedName>
</protein>
<dbReference type="PROSITE" id="PS51282">
    <property type="entry name" value="DWNN"/>
    <property type="match status" value="1"/>
</dbReference>
<feature type="region of interest" description="Disordered" evidence="8">
    <location>
        <begin position="70"/>
        <end position="149"/>
    </location>
</feature>
<dbReference type="Pfam" id="PF13696">
    <property type="entry name" value="zf-CCHC_2"/>
    <property type="match status" value="1"/>
</dbReference>
<feature type="domain" description="CCHC-type" evidence="9">
    <location>
        <begin position="224"/>
        <end position="238"/>
    </location>
</feature>
<dbReference type="Pfam" id="PF08783">
    <property type="entry name" value="DWNN"/>
    <property type="match status" value="1"/>
</dbReference>
<dbReference type="GO" id="GO:0016567">
    <property type="term" value="P:protein ubiquitination"/>
    <property type="evidence" value="ECO:0007669"/>
    <property type="project" value="InterPro"/>
</dbReference>
<feature type="compositionally biased region" description="Polar residues" evidence="8">
    <location>
        <begin position="518"/>
        <end position="534"/>
    </location>
</feature>
<dbReference type="GO" id="GO:0005634">
    <property type="term" value="C:nucleus"/>
    <property type="evidence" value="ECO:0007669"/>
    <property type="project" value="UniProtKB-SubCell"/>
</dbReference>
<dbReference type="InterPro" id="IPR013083">
    <property type="entry name" value="Znf_RING/FYVE/PHD"/>
</dbReference>
<feature type="compositionally biased region" description="Low complexity" evidence="8">
    <location>
        <begin position="194"/>
        <end position="213"/>
    </location>
</feature>
<dbReference type="PANTHER" id="PTHR15439:SF0">
    <property type="entry name" value="CELL DIVISION CYCLE AND APOPTOSIS REGULATOR PROTEIN 1-RELATED"/>
    <property type="match status" value="1"/>
</dbReference>
<evidence type="ECO:0000256" key="1">
    <source>
        <dbReference type="ARBA" id="ARBA00004123"/>
    </source>
</evidence>
<feature type="region of interest" description="Disordered" evidence="8">
    <location>
        <begin position="404"/>
        <end position="429"/>
    </location>
</feature>
<comment type="caution">
    <text evidence="11">The sequence shown here is derived from an EMBL/GenBank/DDBJ whole genome shotgun (WGS) entry which is preliminary data.</text>
</comment>
<evidence type="ECO:0000259" key="9">
    <source>
        <dbReference type="PROSITE" id="PS50158"/>
    </source>
</evidence>
<dbReference type="GO" id="GO:0008270">
    <property type="term" value="F:zinc ion binding"/>
    <property type="evidence" value="ECO:0007669"/>
    <property type="project" value="UniProtKB-KW"/>
</dbReference>
<evidence type="ECO:0000256" key="5">
    <source>
        <dbReference type="ARBA" id="ARBA00022833"/>
    </source>
</evidence>
<dbReference type="AlphaFoldDB" id="A0A4T0HWZ1"/>
<dbReference type="GO" id="GO:0006397">
    <property type="term" value="P:mRNA processing"/>
    <property type="evidence" value="ECO:0007669"/>
    <property type="project" value="UniProtKB-KW"/>
</dbReference>
<organism evidence="11 12">
    <name type="scientific">Wallemia ichthyophaga</name>
    <dbReference type="NCBI Taxonomy" id="245174"/>
    <lineage>
        <taxon>Eukaryota</taxon>
        <taxon>Fungi</taxon>
        <taxon>Dikarya</taxon>
        <taxon>Basidiomycota</taxon>
        <taxon>Wallemiomycotina</taxon>
        <taxon>Wallemiomycetes</taxon>
        <taxon>Wallemiales</taxon>
        <taxon>Wallemiaceae</taxon>
        <taxon>Wallemia</taxon>
    </lineage>
</organism>
<dbReference type="InterPro" id="IPR001878">
    <property type="entry name" value="Znf_CCHC"/>
</dbReference>
<dbReference type="EMBL" id="SPOF01000047">
    <property type="protein sequence ID" value="TIB09058.1"/>
    <property type="molecule type" value="Genomic_DNA"/>
</dbReference>
<keyword evidence="5" id="KW-0862">Zinc</keyword>
<dbReference type="InterPro" id="IPR025829">
    <property type="entry name" value="Zn_knuckle_CX2CX3GHX4C"/>
</dbReference>
<feature type="domain" description="DWNN" evidence="10">
    <location>
        <begin position="4"/>
        <end position="80"/>
    </location>
</feature>
<keyword evidence="6" id="KW-0539">Nucleus</keyword>
<proteinExistence type="predicted"/>
<gene>
    <name evidence="11" type="ORF">E3P90_03412</name>
</gene>
<dbReference type="CDD" id="cd16620">
    <property type="entry name" value="vRING-HC-C4C4_RBBP6"/>
    <property type="match status" value="1"/>
</dbReference>
<dbReference type="InterPro" id="IPR036875">
    <property type="entry name" value="Znf_CCHC_sf"/>
</dbReference>
<name>A0A4T0HWZ1_WALIC</name>
<comment type="subcellular location">
    <subcellularLocation>
        <location evidence="1">Nucleus</location>
    </subcellularLocation>
</comment>
<feature type="compositionally biased region" description="Low complexity" evidence="8">
    <location>
        <begin position="129"/>
        <end position="143"/>
    </location>
</feature>
<evidence type="ECO:0000256" key="6">
    <source>
        <dbReference type="ARBA" id="ARBA00023242"/>
    </source>
</evidence>
<keyword evidence="4 7" id="KW-0863">Zinc-finger</keyword>
<dbReference type="Proteomes" id="UP000306954">
    <property type="component" value="Unassembled WGS sequence"/>
</dbReference>
<evidence type="ECO:0000259" key="10">
    <source>
        <dbReference type="PROSITE" id="PS51282"/>
    </source>
</evidence>
<dbReference type="GO" id="GO:0003676">
    <property type="term" value="F:nucleic acid binding"/>
    <property type="evidence" value="ECO:0007669"/>
    <property type="project" value="InterPro"/>
</dbReference>
<evidence type="ECO:0000256" key="7">
    <source>
        <dbReference type="PROSITE-ProRule" id="PRU00047"/>
    </source>
</evidence>
<dbReference type="SUPFAM" id="SSF57756">
    <property type="entry name" value="Retrovirus zinc finger-like domains"/>
    <property type="match status" value="1"/>
</dbReference>
<dbReference type="Gene3D" id="3.10.20.90">
    <property type="entry name" value="Phosphatidylinositol 3-kinase Catalytic Subunit, Chain A, domain 1"/>
    <property type="match status" value="1"/>
</dbReference>
<feature type="region of interest" description="Disordered" evidence="8">
    <location>
        <begin position="180"/>
        <end position="217"/>
    </location>
</feature>